<comment type="catalytic activity">
    <reaction evidence="1">
        <text>ATP + protein L-histidine = ADP + protein N-phospho-L-histidine.</text>
        <dbReference type="EC" id="2.7.13.3"/>
    </reaction>
</comment>
<dbReference type="InterPro" id="IPR003594">
    <property type="entry name" value="HATPase_dom"/>
</dbReference>
<keyword evidence="7" id="KW-0067">ATP-binding</keyword>
<dbReference type="CDD" id="cd00082">
    <property type="entry name" value="HisKA"/>
    <property type="match status" value="1"/>
</dbReference>
<dbReference type="AlphaFoldDB" id="A0A5Q2QA60"/>
<accession>A0A5Q2QA60</accession>
<name>A0A5Q2QA60_9GAMM</name>
<dbReference type="KEGG" id="llp:GH975_11840"/>
<feature type="domain" description="PAS" evidence="15">
    <location>
        <begin position="14"/>
        <end position="50"/>
    </location>
</feature>
<evidence type="ECO:0000256" key="11">
    <source>
        <dbReference type="ARBA" id="ARBA00039567"/>
    </source>
</evidence>
<evidence type="ECO:0000256" key="10">
    <source>
        <dbReference type="ARBA" id="ARBA00037696"/>
    </source>
</evidence>
<evidence type="ECO:0000259" key="15">
    <source>
        <dbReference type="PROSITE" id="PS50112"/>
    </source>
</evidence>
<dbReference type="Pfam" id="PF02518">
    <property type="entry name" value="HATPase_c"/>
    <property type="match status" value="1"/>
</dbReference>
<keyword evidence="8" id="KW-0902">Two-component regulatory system</keyword>
<organism evidence="16 17">
    <name type="scientific">Litorivicinus lipolyticus</name>
    <dbReference type="NCBI Taxonomy" id="418701"/>
    <lineage>
        <taxon>Bacteria</taxon>
        <taxon>Pseudomonadati</taxon>
        <taxon>Pseudomonadota</taxon>
        <taxon>Gammaproteobacteria</taxon>
        <taxon>Oceanospirillales</taxon>
        <taxon>Litorivicinaceae</taxon>
        <taxon>Litorivicinus</taxon>
    </lineage>
</organism>
<evidence type="ECO:0000256" key="4">
    <source>
        <dbReference type="ARBA" id="ARBA00022679"/>
    </source>
</evidence>
<dbReference type="SMART" id="SM00388">
    <property type="entry name" value="HisKA"/>
    <property type="match status" value="1"/>
</dbReference>
<dbReference type="Pfam" id="PF00512">
    <property type="entry name" value="HisKA"/>
    <property type="match status" value="1"/>
</dbReference>
<dbReference type="InterPro" id="IPR036890">
    <property type="entry name" value="HATPase_C_sf"/>
</dbReference>
<dbReference type="InterPro" id="IPR005467">
    <property type="entry name" value="His_kinase_dom"/>
</dbReference>
<sequence length="367" mass="40577">MIGSFTCQESGLLSSTQSQSILESLSSAVLVIDSRLHVVFANNSAQQLLGKSERGLYEHSITDWLGRGLVRDLANTLSSGQGFTRRETPLTVDQRELAVDLSASRLSDSFGDHLLIELHWVDHLSKLRQETHLLAGEVGSRELARGLAHEIKNPLGGIRGAAQLLSRQLDDPGDQEYLTVIIDEVDRLTRLVDRLKGLQEKSECNDLNIHHLLERTRTLLESEYADIQIERDYDPSLPSIWGDSEQLMQAILNVAKNAAQALVENEVERPRLIFRTRISRQLVLGGTPHRLAIRISIIDNGPGINEGLRDTLFLPMVSGRAQGSGLGLAIAQQVLTRHQGLVEFESQPGNTCFSLTIPIEPRGDSNP</sequence>
<evidence type="ECO:0000256" key="13">
    <source>
        <dbReference type="ARBA" id="ARBA00043094"/>
    </source>
</evidence>
<dbReference type="Proteomes" id="UP000388235">
    <property type="component" value="Chromosome"/>
</dbReference>
<keyword evidence="9" id="KW-0535">Nitrogen fixation</keyword>
<evidence type="ECO:0000256" key="9">
    <source>
        <dbReference type="ARBA" id="ARBA00023231"/>
    </source>
</evidence>
<keyword evidence="17" id="KW-1185">Reference proteome</keyword>
<gene>
    <name evidence="16" type="ORF">GH975_11840</name>
</gene>
<dbReference type="EC" id="2.7.13.3" evidence="2"/>
<dbReference type="EMBL" id="CP045871">
    <property type="protein sequence ID" value="QGG81218.1"/>
    <property type="molecule type" value="Genomic_DNA"/>
</dbReference>
<dbReference type="OrthoDB" id="9789238at2"/>
<dbReference type="Gene3D" id="1.10.287.130">
    <property type="match status" value="1"/>
</dbReference>
<dbReference type="SMART" id="SM00387">
    <property type="entry name" value="HATPase_c"/>
    <property type="match status" value="1"/>
</dbReference>
<dbReference type="SUPFAM" id="SSF47384">
    <property type="entry name" value="Homodimeric domain of signal transducing histidine kinase"/>
    <property type="match status" value="1"/>
</dbReference>
<evidence type="ECO:0000313" key="16">
    <source>
        <dbReference type="EMBL" id="QGG81218.1"/>
    </source>
</evidence>
<reference evidence="16 17" key="1">
    <citation type="submission" date="2019-11" db="EMBL/GenBank/DDBJ databases">
        <authorList>
            <person name="Khan S.A."/>
            <person name="Jeon C.O."/>
            <person name="Chun B.H."/>
        </authorList>
    </citation>
    <scope>NUCLEOTIDE SEQUENCE [LARGE SCALE GENOMIC DNA]</scope>
    <source>
        <strain evidence="16 17">IMCC 1097</strain>
    </source>
</reference>
<dbReference type="InterPro" id="IPR036097">
    <property type="entry name" value="HisK_dim/P_sf"/>
</dbReference>
<keyword evidence="4" id="KW-0808">Transferase</keyword>
<dbReference type="PRINTS" id="PR00344">
    <property type="entry name" value="BCTRLSENSOR"/>
</dbReference>
<dbReference type="InterPro" id="IPR035965">
    <property type="entry name" value="PAS-like_dom_sf"/>
</dbReference>
<dbReference type="PANTHER" id="PTHR43065">
    <property type="entry name" value="SENSOR HISTIDINE KINASE"/>
    <property type="match status" value="1"/>
</dbReference>
<evidence type="ECO:0000256" key="1">
    <source>
        <dbReference type="ARBA" id="ARBA00000085"/>
    </source>
</evidence>
<dbReference type="GO" id="GO:0005524">
    <property type="term" value="F:ATP binding"/>
    <property type="evidence" value="ECO:0007669"/>
    <property type="project" value="UniProtKB-KW"/>
</dbReference>
<dbReference type="PROSITE" id="PS50112">
    <property type="entry name" value="PAS"/>
    <property type="match status" value="1"/>
</dbReference>
<dbReference type="InterPro" id="IPR000014">
    <property type="entry name" value="PAS"/>
</dbReference>
<keyword evidence="5" id="KW-0547">Nucleotide-binding</keyword>
<dbReference type="PROSITE" id="PS50109">
    <property type="entry name" value="HIS_KIN"/>
    <property type="match status" value="1"/>
</dbReference>
<dbReference type="InterPro" id="IPR004358">
    <property type="entry name" value="Sig_transdc_His_kin-like_C"/>
</dbReference>
<evidence type="ECO:0000256" key="2">
    <source>
        <dbReference type="ARBA" id="ARBA00012438"/>
    </source>
</evidence>
<evidence type="ECO:0000256" key="8">
    <source>
        <dbReference type="ARBA" id="ARBA00023012"/>
    </source>
</evidence>
<dbReference type="Gene3D" id="3.30.450.20">
    <property type="entry name" value="PAS domain"/>
    <property type="match status" value="1"/>
</dbReference>
<dbReference type="SMART" id="SM00091">
    <property type="entry name" value="PAS"/>
    <property type="match status" value="1"/>
</dbReference>
<dbReference type="SUPFAM" id="SSF55874">
    <property type="entry name" value="ATPase domain of HSP90 chaperone/DNA topoisomerase II/histidine kinase"/>
    <property type="match status" value="1"/>
</dbReference>
<evidence type="ECO:0000313" key="17">
    <source>
        <dbReference type="Proteomes" id="UP000388235"/>
    </source>
</evidence>
<keyword evidence="6" id="KW-0418">Kinase</keyword>
<dbReference type="SUPFAM" id="SSF55785">
    <property type="entry name" value="PYP-like sensor domain (PAS domain)"/>
    <property type="match status" value="1"/>
</dbReference>
<dbReference type="CDD" id="cd00130">
    <property type="entry name" value="PAS"/>
    <property type="match status" value="1"/>
</dbReference>
<dbReference type="NCBIfam" id="NF008293">
    <property type="entry name" value="PRK11073.1"/>
    <property type="match status" value="1"/>
</dbReference>
<evidence type="ECO:0000256" key="6">
    <source>
        <dbReference type="ARBA" id="ARBA00022777"/>
    </source>
</evidence>
<evidence type="ECO:0000256" key="7">
    <source>
        <dbReference type="ARBA" id="ARBA00022840"/>
    </source>
</evidence>
<feature type="domain" description="Histidine kinase" evidence="14">
    <location>
        <begin position="146"/>
        <end position="361"/>
    </location>
</feature>
<evidence type="ECO:0000256" key="3">
    <source>
        <dbReference type="ARBA" id="ARBA00022553"/>
    </source>
</evidence>
<keyword evidence="3" id="KW-0597">Phosphoprotein</keyword>
<dbReference type="Pfam" id="PF13188">
    <property type="entry name" value="PAS_8"/>
    <property type="match status" value="1"/>
</dbReference>
<dbReference type="Gene3D" id="3.30.565.10">
    <property type="entry name" value="Histidine kinase-like ATPase, C-terminal domain"/>
    <property type="match status" value="1"/>
</dbReference>
<evidence type="ECO:0000256" key="12">
    <source>
        <dbReference type="ARBA" id="ARBA00042313"/>
    </source>
</evidence>
<comment type="function">
    <text evidence="10">Member of the two-component regulatory system NtrB/NtrC, which controls expression of the nitrogen-regulated (ntr) genes in response to nitrogen limitation. Under conditions of nitrogen limitation, NtrB autophosphorylates and transfers the phosphoryl group to NtrC. In the presence of nitrogen, acts as a phosphatase that dephosphorylates and inactivates NtrC.</text>
</comment>
<protein>
    <recommendedName>
        <fullName evidence="11">Sensory histidine kinase/phosphatase NtrB</fullName>
        <ecNumber evidence="2">2.7.13.3</ecNumber>
    </recommendedName>
    <alternativeName>
        <fullName evidence="12">Nitrogen regulation protein NR(II)</fullName>
    </alternativeName>
    <alternativeName>
        <fullName evidence="13">Nitrogen regulator II</fullName>
    </alternativeName>
</protein>
<dbReference type="PANTHER" id="PTHR43065:SF16">
    <property type="entry name" value="SENSORY HISTIDINE KINASE_PHOSPHATASE NTRB"/>
    <property type="match status" value="1"/>
</dbReference>
<proteinExistence type="predicted"/>
<dbReference type="GO" id="GO:0000155">
    <property type="term" value="F:phosphorelay sensor kinase activity"/>
    <property type="evidence" value="ECO:0007669"/>
    <property type="project" value="InterPro"/>
</dbReference>
<evidence type="ECO:0000259" key="14">
    <source>
        <dbReference type="PROSITE" id="PS50109"/>
    </source>
</evidence>
<evidence type="ECO:0000256" key="5">
    <source>
        <dbReference type="ARBA" id="ARBA00022741"/>
    </source>
</evidence>
<dbReference type="InterPro" id="IPR003661">
    <property type="entry name" value="HisK_dim/P_dom"/>
</dbReference>